<accession>A0ABR0K2T5</accession>
<protein>
    <submittedName>
        <fullName evidence="3">BLI-3 blue-light-inducible Bli-3 protein</fullName>
    </submittedName>
</protein>
<feature type="region of interest" description="Disordered" evidence="1">
    <location>
        <begin position="1"/>
        <end position="27"/>
    </location>
</feature>
<comment type="caution">
    <text evidence="3">The sequence shown here is derived from an EMBL/GenBank/DDBJ whole genome shotgun (WGS) entry which is preliminary data.</text>
</comment>
<feature type="compositionally biased region" description="Basic and acidic residues" evidence="1">
    <location>
        <begin position="8"/>
        <end position="22"/>
    </location>
</feature>
<feature type="domain" description="General stress protein FMN-binding split barrel" evidence="2">
    <location>
        <begin position="29"/>
        <end position="183"/>
    </location>
</feature>
<evidence type="ECO:0000259" key="2">
    <source>
        <dbReference type="Pfam" id="PF16242"/>
    </source>
</evidence>
<dbReference type="InterPro" id="IPR052917">
    <property type="entry name" value="Stress-Dev_Protein"/>
</dbReference>
<dbReference type="InterPro" id="IPR012349">
    <property type="entry name" value="Split_barrel_FMN-bd"/>
</dbReference>
<dbReference type="Gene3D" id="2.30.110.10">
    <property type="entry name" value="Electron Transport, Fmn-binding Protein, Chain A"/>
    <property type="match status" value="1"/>
</dbReference>
<evidence type="ECO:0000313" key="3">
    <source>
        <dbReference type="EMBL" id="KAK5084134.1"/>
    </source>
</evidence>
<name>A0ABR0K2T5_9EURO</name>
<reference evidence="3 4" key="1">
    <citation type="submission" date="2023-08" db="EMBL/GenBank/DDBJ databases">
        <title>Black Yeasts Isolated from many extreme environments.</title>
        <authorList>
            <person name="Coleine C."/>
            <person name="Stajich J.E."/>
            <person name="Selbmann L."/>
        </authorList>
    </citation>
    <scope>NUCLEOTIDE SEQUENCE [LARGE SCALE GENOMIC DNA]</scope>
    <source>
        <strain evidence="3 4">CCFEE 5885</strain>
    </source>
</reference>
<keyword evidence="4" id="KW-1185">Reference proteome</keyword>
<dbReference type="InterPro" id="IPR038725">
    <property type="entry name" value="YdaG_split_barrel_FMN-bd"/>
</dbReference>
<dbReference type="SUPFAM" id="SSF50475">
    <property type="entry name" value="FMN-binding split barrel"/>
    <property type="match status" value="1"/>
</dbReference>
<dbReference type="PANTHER" id="PTHR34818">
    <property type="entry name" value="PROTEIN BLI-3"/>
    <property type="match status" value="1"/>
</dbReference>
<sequence>MSYSNADTGDKAADPYKEKNQDEPGLEQKVQDLVSFIKKSKFGMMTTYSAHQGTLASRCMAIAATEHGGIDLIFHTNTESGKTDDLKEHPEINFACSTNSGDWASVSGTAEIDADRETVKKYYSQELKTWLGDLGDGTHDGSENDPRIAVIRIKAKTATYAISISNPVSRGIEMVQGAITGNAAQVNKLREISESEISQWRSSH</sequence>
<gene>
    <name evidence="3" type="primary">BLI3</name>
    <name evidence="3" type="ORF">LTR24_007559</name>
</gene>
<organism evidence="3 4">
    <name type="scientific">Lithohypha guttulata</name>
    <dbReference type="NCBI Taxonomy" id="1690604"/>
    <lineage>
        <taxon>Eukaryota</taxon>
        <taxon>Fungi</taxon>
        <taxon>Dikarya</taxon>
        <taxon>Ascomycota</taxon>
        <taxon>Pezizomycotina</taxon>
        <taxon>Eurotiomycetes</taxon>
        <taxon>Chaetothyriomycetidae</taxon>
        <taxon>Chaetothyriales</taxon>
        <taxon>Trichomeriaceae</taxon>
        <taxon>Lithohypha</taxon>
    </lineage>
</organism>
<evidence type="ECO:0000313" key="4">
    <source>
        <dbReference type="Proteomes" id="UP001345013"/>
    </source>
</evidence>
<evidence type="ECO:0000256" key="1">
    <source>
        <dbReference type="SAM" id="MobiDB-lite"/>
    </source>
</evidence>
<dbReference type="Proteomes" id="UP001345013">
    <property type="component" value="Unassembled WGS sequence"/>
</dbReference>
<proteinExistence type="predicted"/>
<dbReference type="PANTHER" id="PTHR34818:SF1">
    <property type="entry name" value="PROTEIN BLI-3"/>
    <property type="match status" value="1"/>
</dbReference>
<dbReference type="EMBL" id="JAVRRG010000115">
    <property type="protein sequence ID" value="KAK5084134.1"/>
    <property type="molecule type" value="Genomic_DNA"/>
</dbReference>
<dbReference type="Pfam" id="PF16242">
    <property type="entry name" value="Pyrid_ox_like"/>
    <property type="match status" value="1"/>
</dbReference>